<dbReference type="Proteomes" id="UP000651208">
    <property type="component" value="Unassembled WGS sequence"/>
</dbReference>
<evidence type="ECO:0000313" key="2">
    <source>
        <dbReference type="EMBL" id="MBC9131468.1"/>
    </source>
</evidence>
<dbReference type="PANTHER" id="PTHR43031">
    <property type="entry name" value="FAD-DEPENDENT OXIDOREDUCTASE"/>
    <property type="match status" value="1"/>
</dbReference>
<evidence type="ECO:0000259" key="1">
    <source>
        <dbReference type="PROSITE" id="PS50206"/>
    </source>
</evidence>
<dbReference type="Pfam" id="PF00581">
    <property type="entry name" value="Rhodanese"/>
    <property type="match status" value="1"/>
</dbReference>
<comment type="caution">
    <text evidence="2">The sequence shown here is derived from an EMBL/GenBank/DDBJ whole genome shotgun (WGS) entry which is preliminary data.</text>
</comment>
<dbReference type="PANTHER" id="PTHR43031:SF17">
    <property type="entry name" value="SULFURTRANSFERASE YTWF-RELATED"/>
    <property type="match status" value="1"/>
</dbReference>
<protein>
    <submittedName>
        <fullName evidence="2">Sulfurtransferase</fullName>
    </submittedName>
</protein>
<sequence>MHNMIQPISSQQLAQILNQQPNDIFLLDVRENNEVEICKLPHAHHIPMNLIPLYLNEIPDDKQIIIYCHHGIRSLNVANYLIANGFDETQIYNLNKGIDDWALTIDNTMVRY</sequence>
<feature type="domain" description="Rhodanese" evidence="1">
    <location>
        <begin position="20"/>
        <end position="110"/>
    </location>
</feature>
<organism evidence="2 3">
    <name type="scientific">Frischella japonica</name>
    <dbReference type="NCBI Taxonomy" id="2741544"/>
    <lineage>
        <taxon>Bacteria</taxon>
        <taxon>Pseudomonadati</taxon>
        <taxon>Pseudomonadota</taxon>
        <taxon>Gammaproteobacteria</taxon>
        <taxon>Orbales</taxon>
        <taxon>Orbaceae</taxon>
        <taxon>Frischella</taxon>
    </lineage>
</organism>
<dbReference type="SMART" id="SM00450">
    <property type="entry name" value="RHOD"/>
    <property type="match status" value="1"/>
</dbReference>
<dbReference type="Gene3D" id="3.40.250.10">
    <property type="entry name" value="Rhodanese-like domain"/>
    <property type="match status" value="1"/>
</dbReference>
<dbReference type="InterPro" id="IPR001763">
    <property type="entry name" value="Rhodanese-like_dom"/>
</dbReference>
<dbReference type="PROSITE" id="PS50206">
    <property type="entry name" value="RHODANESE_3"/>
    <property type="match status" value="1"/>
</dbReference>
<proteinExistence type="predicted"/>
<accession>A0ABR7QZ27</accession>
<dbReference type="SUPFAM" id="SSF52821">
    <property type="entry name" value="Rhodanese/Cell cycle control phosphatase"/>
    <property type="match status" value="1"/>
</dbReference>
<dbReference type="InterPro" id="IPR036873">
    <property type="entry name" value="Rhodanese-like_dom_sf"/>
</dbReference>
<dbReference type="InterPro" id="IPR050229">
    <property type="entry name" value="GlpE_sulfurtransferase"/>
</dbReference>
<keyword evidence="3" id="KW-1185">Reference proteome</keyword>
<evidence type="ECO:0000313" key="3">
    <source>
        <dbReference type="Proteomes" id="UP000651208"/>
    </source>
</evidence>
<name>A0ABR7QZ27_9GAMM</name>
<dbReference type="EMBL" id="JABURY010000018">
    <property type="protein sequence ID" value="MBC9131468.1"/>
    <property type="molecule type" value="Genomic_DNA"/>
</dbReference>
<reference evidence="2 3" key="1">
    <citation type="submission" date="2020-06" db="EMBL/GenBank/DDBJ databases">
        <title>Frischella cerana isolated from Apis cerana gut homogenate.</title>
        <authorList>
            <person name="Wolter L.A."/>
            <person name="Suenami S."/>
            <person name="Miyazaki R."/>
        </authorList>
    </citation>
    <scope>NUCLEOTIDE SEQUENCE [LARGE SCALE GENOMIC DNA]</scope>
    <source>
        <strain evidence="2 3">Ac13</strain>
    </source>
</reference>
<gene>
    <name evidence="2" type="ORF">FcAc13_09130</name>
</gene>